<reference evidence="5 6" key="1">
    <citation type="submission" date="2019-03" db="EMBL/GenBank/DDBJ databases">
        <title>Whole genome sequence of a novel Rubrobacter taiwanensis strain, isolated from Yellowstone National Park.</title>
        <authorList>
            <person name="Freed S."/>
            <person name="Ramaley R.F."/>
            <person name="Kyndt J.A."/>
        </authorList>
    </citation>
    <scope>NUCLEOTIDE SEQUENCE [LARGE SCALE GENOMIC DNA]</scope>
    <source>
        <strain evidence="5 6">Yellowstone</strain>
    </source>
</reference>
<evidence type="ECO:0000259" key="4">
    <source>
        <dbReference type="Pfam" id="PF00326"/>
    </source>
</evidence>
<dbReference type="SUPFAM" id="SSF53474">
    <property type="entry name" value="alpha/beta-Hydrolases"/>
    <property type="match status" value="1"/>
</dbReference>
<keyword evidence="1" id="KW-0378">Hydrolase</keyword>
<protein>
    <submittedName>
        <fullName evidence="5">S9 family peptidase</fullName>
    </submittedName>
</protein>
<dbReference type="AlphaFoldDB" id="A0A4R1BDX3"/>
<dbReference type="Gene3D" id="2.130.10.10">
    <property type="entry name" value="YVTN repeat-like/Quinoprotein amine dehydrogenase"/>
    <property type="match status" value="1"/>
</dbReference>
<proteinExistence type="predicted"/>
<dbReference type="InterPro" id="IPR001375">
    <property type="entry name" value="Peptidase_S9_cat"/>
</dbReference>
<comment type="caution">
    <text evidence="5">The sequence shown here is derived from an EMBL/GenBank/DDBJ whole genome shotgun (WGS) entry which is preliminary data.</text>
</comment>
<keyword evidence="2" id="KW-0720">Serine protease</keyword>
<dbReference type="Pfam" id="PF00326">
    <property type="entry name" value="Peptidase_S9"/>
    <property type="match status" value="1"/>
</dbReference>
<dbReference type="InterPro" id="IPR011042">
    <property type="entry name" value="6-blade_b-propeller_TolB-like"/>
</dbReference>
<dbReference type="EMBL" id="SKBU01000026">
    <property type="protein sequence ID" value="TCJ15290.1"/>
    <property type="molecule type" value="Genomic_DNA"/>
</dbReference>
<dbReference type="Proteomes" id="UP000295244">
    <property type="component" value="Unassembled WGS sequence"/>
</dbReference>
<dbReference type="GO" id="GO:0006508">
    <property type="term" value="P:proteolysis"/>
    <property type="evidence" value="ECO:0007669"/>
    <property type="project" value="InterPro"/>
</dbReference>
<name>A0A4R1BDX3_9ACTN</name>
<dbReference type="Pfam" id="PF07676">
    <property type="entry name" value="PD40"/>
    <property type="match status" value="1"/>
</dbReference>
<feature type="domain" description="Peptidase S9 prolyl oligopeptidase catalytic" evidence="4">
    <location>
        <begin position="447"/>
        <end position="651"/>
    </location>
</feature>
<dbReference type="PANTHER" id="PTHR42776">
    <property type="entry name" value="SERINE PEPTIDASE S9 FAMILY MEMBER"/>
    <property type="match status" value="1"/>
</dbReference>
<dbReference type="Gene3D" id="3.40.50.1820">
    <property type="entry name" value="alpha/beta hydrolase"/>
    <property type="match status" value="1"/>
</dbReference>
<dbReference type="RefSeq" id="WP_132692501.1">
    <property type="nucleotide sequence ID" value="NZ_SKBU01000026.1"/>
</dbReference>
<keyword evidence="6" id="KW-1185">Reference proteome</keyword>
<dbReference type="Gene3D" id="2.120.10.30">
    <property type="entry name" value="TolB, C-terminal domain"/>
    <property type="match status" value="1"/>
</dbReference>
<evidence type="ECO:0000256" key="2">
    <source>
        <dbReference type="ARBA" id="ARBA00022825"/>
    </source>
</evidence>
<dbReference type="OrthoDB" id="262125at2"/>
<dbReference type="InterPro" id="IPR015943">
    <property type="entry name" value="WD40/YVTN_repeat-like_dom_sf"/>
</dbReference>
<dbReference type="PANTHER" id="PTHR42776:SF4">
    <property type="entry name" value="ACYLAMINO-ACID-RELEASING ENZYME"/>
    <property type="match status" value="1"/>
</dbReference>
<gene>
    <name evidence="5" type="ORF">E0L93_12925</name>
</gene>
<feature type="region of interest" description="Disordered" evidence="3">
    <location>
        <begin position="41"/>
        <end position="90"/>
    </location>
</feature>
<evidence type="ECO:0000256" key="1">
    <source>
        <dbReference type="ARBA" id="ARBA00022801"/>
    </source>
</evidence>
<sequence length="663" mass="73213">MLELPRLSGLALSPDGKRLVAVAARARKDGKKFVTALYELDPSGQAPPRRLTRSAPGESGAVFAPDGSLLFTSARPDPEAEEDGPHEDRPALWRLPPGGGEAHLLAAPPGGVDAVAVARASGHVAFAASSHPATRSWEEDAAREKARKDAGVQAQLFEEYPIRLWDRYLGPRERHLHFASLPEDDAKLENIKDLIPQPGRSLDLAAFDLTPDGKTLVTTRWSETDDPLRRVLNLVAVDVESGAVRVLADDDAWYGSPACSPDGRYAVAVRQGRSTPERVADDTLWLFDLRSGEGRDLLEGFDRWPEEPVWSPDSRAVFFTADEEGYAPVFRVEVGSGKVARLAGDGAYSSLCPSPDGAAVYALRSTISEPPHPVVLDAAGGEPRRLQSFAELESLELPARVERILARAEDGTPVPSWLLLPPGASAESPAPLAAFIHGGPLNSWNAWHWRWNPHVFVDAGWAVLLPDPALSTGYGLDYIRRGWGRWGDVVYGDLMRAVDGAVAREEIDPEQTVAMGGSFGGYMANWIAGNSDRFAAIVTHASLWDLEAFHGTTDLGAWWEREFGDPYENPERYREHSPRLHVKNIRTPMLVIHGELDYRVPISEALTLWTDLRRHGVEAKFLYFPDENHWIQKPNNARVWYRTVLGFIGYYARGLKWEKPELL</sequence>
<dbReference type="InterPro" id="IPR011659">
    <property type="entry name" value="WD40"/>
</dbReference>
<dbReference type="InterPro" id="IPR029058">
    <property type="entry name" value="AB_hydrolase_fold"/>
</dbReference>
<accession>A0A4R1BDX3</accession>
<evidence type="ECO:0000313" key="6">
    <source>
        <dbReference type="Proteomes" id="UP000295244"/>
    </source>
</evidence>
<organism evidence="5 6">
    <name type="scientific">Rubrobacter taiwanensis</name>
    <dbReference type="NCBI Taxonomy" id="185139"/>
    <lineage>
        <taxon>Bacteria</taxon>
        <taxon>Bacillati</taxon>
        <taxon>Actinomycetota</taxon>
        <taxon>Rubrobacteria</taxon>
        <taxon>Rubrobacterales</taxon>
        <taxon>Rubrobacteraceae</taxon>
        <taxon>Rubrobacter</taxon>
    </lineage>
</organism>
<evidence type="ECO:0000256" key="3">
    <source>
        <dbReference type="SAM" id="MobiDB-lite"/>
    </source>
</evidence>
<keyword evidence="2" id="KW-0645">Protease</keyword>
<dbReference type="SUPFAM" id="SSF82171">
    <property type="entry name" value="DPP6 N-terminal domain-like"/>
    <property type="match status" value="1"/>
</dbReference>
<evidence type="ECO:0000313" key="5">
    <source>
        <dbReference type="EMBL" id="TCJ15290.1"/>
    </source>
</evidence>
<dbReference type="GO" id="GO:0004252">
    <property type="term" value="F:serine-type endopeptidase activity"/>
    <property type="evidence" value="ECO:0007669"/>
    <property type="project" value="TreeGrafter"/>
</dbReference>